<dbReference type="Pfam" id="PF00248">
    <property type="entry name" value="Aldo_ket_red"/>
    <property type="match status" value="1"/>
</dbReference>
<dbReference type="PANTHER" id="PTHR43312:SF1">
    <property type="entry name" value="NADP-DEPENDENT OXIDOREDUCTASE DOMAIN-CONTAINING PROTEIN"/>
    <property type="match status" value="1"/>
</dbReference>
<reference evidence="2" key="1">
    <citation type="journal article" date="2015" name="Nature">
        <title>Complex archaea that bridge the gap between prokaryotes and eukaryotes.</title>
        <authorList>
            <person name="Spang A."/>
            <person name="Saw J.H."/>
            <person name="Jorgensen S.L."/>
            <person name="Zaremba-Niedzwiedzka K."/>
            <person name="Martijn J."/>
            <person name="Lind A.E."/>
            <person name="van Eijk R."/>
            <person name="Schleper C."/>
            <person name="Guy L."/>
            <person name="Ettema T.J."/>
        </authorList>
    </citation>
    <scope>NUCLEOTIDE SEQUENCE</scope>
</reference>
<feature type="domain" description="NADP-dependent oxidoreductase" evidence="1">
    <location>
        <begin position="82"/>
        <end position="343"/>
    </location>
</feature>
<dbReference type="EMBL" id="LAZR01030536">
    <property type="protein sequence ID" value="KKL56317.1"/>
    <property type="molecule type" value="Genomic_DNA"/>
</dbReference>
<evidence type="ECO:0000313" key="2">
    <source>
        <dbReference type="EMBL" id="KKL56317.1"/>
    </source>
</evidence>
<dbReference type="InterPro" id="IPR020471">
    <property type="entry name" value="AKR"/>
</dbReference>
<dbReference type="PRINTS" id="PR00069">
    <property type="entry name" value="ALDKETRDTASE"/>
</dbReference>
<gene>
    <name evidence="2" type="ORF">LCGC14_2246620</name>
</gene>
<dbReference type="PROSITE" id="PS51318">
    <property type="entry name" value="TAT"/>
    <property type="match status" value="1"/>
</dbReference>
<organism evidence="2">
    <name type="scientific">marine sediment metagenome</name>
    <dbReference type="NCBI Taxonomy" id="412755"/>
    <lineage>
        <taxon>unclassified sequences</taxon>
        <taxon>metagenomes</taxon>
        <taxon>ecological metagenomes</taxon>
    </lineage>
</organism>
<dbReference type="Gene3D" id="3.20.20.100">
    <property type="entry name" value="NADP-dependent oxidoreductase domain"/>
    <property type="match status" value="1"/>
</dbReference>
<comment type="caution">
    <text evidence="2">The sequence shown here is derived from an EMBL/GenBank/DDBJ whole genome shotgun (WGS) entry which is preliminary data.</text>
</comment>
<dbReference type="InterPro" id="IPR023210">
    <property type="entry name" value="NADP_OxRdtase_dom"/>
</dbReference>
<evidence type="ECO:0000259" key="1">
    <source>
        <dbReference type="Pfam" id="PF00248"/>
    </source>
</evidence>
<proteinExistence type="predicted"/>
<protein>
    <recommendedName>
        <fullName evidence="1">NADP-dependent oxidoreductase domain-containing protein</fullName>
    </recommendedName>
</protein>
<accession>A0A0F9FYX8</accession>
<dbReference type="InterPro" id="IPR006311">
    <property type="entry name" value="TAT_signal"/>
</dbReference>
<name>A0A0F9FYX8_9ZZZZ</name>
<dbReference type="SUPFAM" id="SSF51430">
    <property type="entry name" value="NAD(P)-linked oxidoreductase"/>
    <property type="match status" value="1"/>
</dbReference>
<dbReference type="InterPro" id="IPR053135">
    <property type="entry name" value="AKR2_Oxidoreductase"/>
</dbReference>
<dbReference type="GO" id="GO:0016491">
    <property type="term" value="F:oxidoreductase activity"/>
    <property type="evidence" value="ECO:0007669"/>
    <property type="project" value="InterPro"/>
</dbReference>
<dbReference type="PANTHER" id="PTHR43312">
    <property type="entry name" value="D-THREO-ALDOSE 1-DEHYDROGENASE"/>
    <property type="match status" value="1"/>
</dbReference>
<sequence length="349" mass="39963">MSKKTHLGRRRFLKESAFGLLSASIATKGVWARTRKSTLADSRETKANSQPKIKAFRTLGRTGFKVSDLAIGSVYEEGLFGTMLDAGFNYIDTAESYPRHHGVVAKAIKGRDRKSIFISTKMEVKKDPSKEDFLKRTRKALEELDTEYIDCMMMHCPDKPEILKTEGFHAAMQQLKSEGRLRYVGISHHGSFWLKAPEEPMHKILLAAADDGRFDVFLMSYNFLQMDQAEQVLKVCKEKSIGTALMKSSPVSKYFGLKSRVEQLEKEKKEIDSLYKEGLARFKDKYDRAEQFIKKYDLKSPEEIREAAIRFVLENPNVNTVCCSLKTYDELERILPLSGSKLSDWERKN</sequence>
<dbReference type="InterPro" id="IPR036812">
    <property type="entry name" value="NAD(P)_OxRdtase_dom_sf"/>
</dbReference>
<dbReference type="AlphaFoldDB" id="A0A0F9FYX8"/>